<comment type="caution">
    <text evidence="2">The sequence shown here is derived from an EMBL/GenBank/DDBJ whole genome shotgun (WGS) entry which is preliminary data.</text>
</comment>
<proteinExistence type="predicted"/>
<feature type="region of interest" description="Disordered" evidence="1">
    <location>
        <begin position="1"/>
        <end position="38"/>
    </location>
</feature>
<dbReference type="OrthoDB" id="2417678at2759"/>
<dbReference type="AlphaFoldDB" id="A0A8H7UCJ0"/>
<reference evidence="2" key="1">
    <citation type="submission" date="2020-12" db="EMBL/GenBank/DDBJ databases">
        <title>Metabolic potential, ecology and presence of endohyphal bacteria is reflected in genomic diversity of Mucoromycotina.</title>
        <authorList>
            <person name="Muszewska A."/>
            <person name="Okrasinska A."/>
            <person name="Steczkiewicz K."/>
            <person name="Drgas O."/>
            <person name="Orlowska M."/>
            <person name="Perlinska-Lenart U."/>
            <person name="Aleksandrzak-Piekarczyk T."/>
            <person name="Szatraj K."/>
            <person name="Zielenkiewicz U."/>
            <person name="Pilsyk S."/>
            <person name="Malc E."/>
            <person name="Mieczkowski P."/>
            <person name="Kruszewska J.S."/>
            <person name="Biernat P."/>
            <person name="Pawlowska J."/>
        </authorList>
    </citation>
    <scope>NUCLEOTIDE SEQUENCE</scope>
    <source>
        <strain evidence="2">WA0000067209</strain>
    </source>
</reference>
<evidence type="ECO:0000256" key="1">
    <source>
        <dbReference type="SAM" id="MobiDB-lite"/>
    </source>
</evidence>
<gene>
    <name evidence="2" type="ORF">INT43_005955</name>
</gene>
<evidence type="ECO:0000313" key="3">
    <source>
        <dbReference type="Proteomes" id="UP000654370"/>
    </source>
</evidence>
<sequence>MSIPEVASPPNTAERSFTSFHSDSARQPNGSPQYMDNVMSRFGHHLSPSQVRSISINMSSVKSSNSGSAAFLPARGTSHVDCHTSQYQSGPIDYGKAVFNIAKS</sequence>
<keyword evidence="3" id="KW-1185">Reference proteome</keyword>
<protein>
    <submittedName>
        <fullName evidence="2">Uncharacterized protein</fullName>
    </submittedName>
</protein>
<organism evidence="2 3">
    <name type="scientific">Mortierella isabellina</name>
    <name type="common">Filamentous fungus</name>
    <name type="synonym">Umbelopsis isabellina</name>
    <dbReference type="NCBI Taxonomy" id="91625"/>
    <lineage>
        <taxon>Eukaryota</taxon>
        <taxon>Fungi</taxon>
        <taxon>Fungi incertae sedis</taxon>
        <taxon>Mucoromycota</taxon>
        <taxon>Mucoromycotina</taxon>
        <taxon>Umbelopsidomycetes</taxon>
        <taxon>Umbelopsidales</taxon>
        <taxon>Umbelopsidaceae</taxon>
        <taxon>Umbelopsis</taxon>
    </lineage>
</organism>
<name>A0A8H7UCJ0_MORIS</name>
<dbReference type="Proteomes" id="UP000654370">
    <property type="component" value="Unassembled WGS sequence"/>
</dbReference>
<evidence type="ECO:0000313" key="2">
    <source>
        <dbReference type="EMBL" id="KAG2174893.1"/>
    </source>
</evidence>
<accession>A0A8H7UCJ0</accession>
<dbReference type="EMBL" id="JAEPQZ010000012">
    <property type="protein sequence ID" value="KAG2174893.1"/>
    <property type="molecule type" value="Genomic_DNA"/>
</dbReference>
<feature type="compositionally biased region" description="Polar residues" evidence="1">
    <location>
        <begin position="9"/>
        <end position="34"/>
    </location>
</feature>